<dbReference type="SUPFAM" id="SSF55418">
    <property type="entry name" value="eIF4e-like"/>
    <property type="match status" value="1"/>
</dbReference>
<dbReference type="EMBL" id="DAAUQX010000025">
    <property type="protein sequence ID" value="HAF2128865.1"/>
    <property type="molecule type" value="Genomic_DNA"/>
</dbReference>
<sequence length="137" mass="15958">MKTVNRGGWVFYYSTVVLSNLDDNKVGKWIVFFNDINWAKATCTQAITNNIIHTCKHSDNDNGIICFYLNFDDIASHKKLINWLINKNMIQKTKDGKYYNISFKLDEQTLSNQYGKDFKPSIKLSDFIDLKTGIFIR</sequence>
<dbReference type="AlphaFoldDB" id="A0A743PBR7"/>
<reference evidence="1" key="1">
    <citation type="journal article" date="2018" name="Genome Biol.">
        <title>SKESA: strategic k-mer extension for scrupulous assemblies.</title>
        <authorList>
            <person name="Souvorov A."/>
            <person name="Agarwala R."/>
            <person name="Lipman D.J."/>
        </authorList>
    </citation>
    <scope>NUCLEOTIDE SEQUENCE</scope>
    <source>
        <strain evidence="1">MA.CK_00/00001968</strain>
    </source>
</reference>
<evidence type="ECO:0000313" key="1">
    <source>
        <dbReference type="EMBL" id="HAF2128865.1"/>
    </source>
</evidence>
<proteinExistence type="predicted"/>
<reference evidence="1" key="2">
    <citation type="submission" date="2020-02" db="EMBL/GenBank/DDBJ databases">
        <authorList>
            <consortium name="NCBI Pathogen Detection Project"/>
        </authorList>
    </citation>
    <scope>NUCLEOTIDE SEQUENCE</scope>
    <source>
        <strain evidence="1">MA.CK_00/00001968</strain>
    </source>
</reference>
<gene>
    <name evidence="1" type="ORF">G9F27_003059</name>
</gene>
<accession>A0A743PBR7</accession>
<organism evidence="1">
    <name type="scientific">Salmonella enterica</name>
    <name type="common">Salmonella choleraesuis</name>
    <dbReference type="NCBI Taxonomy" id="28901"/>
    <lineage>
        <taxon>Bacteria</taxon>
        <taxon>Pseudomonadati</taxon>
        <taxon>Pseudomonadota</taxon>
        <taxon>Gammaproteobacteria</taxon>
        <taxon>Enterobacterales</taxon>
        <taxon>Enterobacteriaceae</taxon>
        <taxon>Salmonella</taxon>
    </lineage>
</organism>
<comment type="caution">
    <text evidence="1">The sequence shown here is derived from an EMBL/GenBank/DDBJ whole genome shotgun (WGS) entry which is preliminary data.</text>
</comment>
<name>A0A743PBR7_SALER</name>
<dbReference type="InterPro" id="IPR023398">
    <property type="entry name" value="TIF_eIF4e-like"/>
</dbReference>
<protein>
    <submittedName>
        <fullName evidence="1">Uncharacterized protein</fullName>
    </submittedName>
</protein>